<evidence type="ECO:0000256" key="7">
    <source>
        <dbReference type="ARBA" id="ARBA00022840"/>
    </source>
</evidence>
<feature type="transmembrane region" description="Helical" evidence="10">
    <location>
        <begin position="89"/>
        <end position="116"/>
    </location>
</feature>
<keyword evidence="8" id="KW-0902">Two-component regulatory system</keyword>
<feature type="transmembrane region" description="Helical" evidence="10">
    <location>
        <begin position="128"/>
        <end position="145"/>
    </location>
</feature>
<keyword evidence="4" id="KW-0808">Transferase</keyword>
<evidence type="ECO:0000259" key="11">
    <source>
        <dbReference type="Pfam" id="PF07730"/>
    </source>
</evidence>
<dbReference type="Pfam" id="PF07730">
    <property type="entry name" value="HisKA_3"/>
    <property type="match status" value="1"/>
</dbReference>
<evidence type="ECO:0000256" key="10">
    <source>
        <dbReference type="SAM" id="Phobius"/>
    </source>
</evidence>
<comment type="caution">
    <text evidence="12">The sequence shown here is derived from an EMBL/GenBank/DDBJ whole genome shotgun (WGS) entry which is preliminary data.</text>
</comment>
<dbReference type="Gene3D" id="3.30.565.10">
    <property type="entry name" value="Histidine kinase-like ATPase, C-terminal domain"/>
    <property type="match status" value="1"/>
</dbReference>
<dbReference type="PANTHER" id="PTHR24421">
    <property type="entry name" value="NITRATE/NITRITE SENSOR PROTEIN NARX-RELATED"/>
    <property type="match status" value="1"/>
</dbReference>
<keyword evidence="3" id="KW-0597">Phosphoprotein</keyword>
<protein>
    <recommendedName>
        <fullName evidence="2">histidine kinase</fullName>
        <ecNumber evidence="2">2.7.13.3</ecNumber>
    </recommendedName>
</protein>
<feature type="transmembrane region" description="Helical" evidence="10">
    <location>
        <begin position="451"/>
        <end position="473"/>
    </location>
</feature>
<feature type="transmembrane region" description="Helical" evidence="10">
    <location>
        <begin position="157"/>
        <end position="179"/>
    </location>
</feature>
<organism evidence="12 13">
    <name type="scientific">Actinoallomurus spadix</name>
    <dbReference type="NCBI Taxonomy" id="79912"/>
    <lineage>
        <taxon>Bacteria</taxon>
        <taxon>Bacillati</taxon>
        <taxon>Actinomycetota</taxon>
        <taxon>Actinomycetes</taxon>
        <taxon>Streptosporangiales</taxon>
        <taxon>Thermomonosporaceae</taxon>
        <taxon>Actinoallomurus</taxon>
    </lineage>
</organism>
<dbReference type="InterPro" id="IPR050482">
    <property type="entry name" value="Sensor_HK_TwoCompSys"/>
</dbReference>
<gene>
    <name evidence="12" type="ORF">GCM10010151_18600</name>
</gene>
<dbReference type="PANTHER" id="PTHR24421:SF10">
    <property type="entry name" value="NITRATE_NITRITE SENSOR PROTEIN NARQ"/>
    <property type="match status" value="1"/>
</dbReference>
<dbReference type="InterPro" id="IPR011712">
    <property type="entry name" value="Sig_transdc_His_kin_sub3_dim/P"/>
</dbReference>
<evidence type="ECO:0000256" key="2">
    <source>
        <dbReference type="ARBA" id="ARBA00012438"/>
    </source>
</evidence>
<feature type="transmembrane region" description="Helical" evidence="10">
    <location>
        <begin position="38"/>
        <end position="59"/>
    </location>
</feature>
<dbReference type="Proteomes" id="UP001501822">
    <property type="component" value="Unassembled WGS sequence"/>
</dbReference>
<keyword evidence="5" id="KW-0547">Nucleotide-binding</keyword>
<keyword evidence="10" id="KW-1133">Transmembrane helix</keyword>
<keyword evidence="10" id="KW-0812">Transmembrane</keyword>
<sequence>MRCPQISPLVERARSVRTAVAREAEQARAAVRSAAPHVVVGELAMFLMTLAIGFLPLWMSPPSPRHVIATAASAFWAALLVPARKRWPAGTLLATVPVIAGTDIGALAVLPVIAYSTARRISPARRRWSMVLAAVGAGLPLSVVVETTASYGLGETLADYALSAVLLLLLPAWAGSLMGRRRPLVRLLRERNEYLERAQVLTGEKARMKERARIAAEMHDMLGHRLTLISLHAGALEITVAQEAPQVSGQAELLRTTAGTAIAELREILQVLRDPMEGPSEIAGERSGTRTDIADLVTESRRAGIDVDLAWSGGDLSDADPRTRHAVHRVVREGLTNVHKHARTARTRVEVTNDAGRVRVRVINGPVPGTPQRLPGTRQGLVGLDERIALLHGAFTAGPTPEGGFLVTADLPLRPPVPLPPDPAMPREVPERPRPLDDEVLTLPRALGAGCLGLLVLVPVAVGTATMIIMRALQ</sequence>
<dbReference type="SUPFAM" id="SSF55874">
    <property type="entry name" value="ATPase domain of HSP90 chaperone/DNA topoisomerase II/histidine kinase"/>
    <property type="match status" value="1"/>
</dbReference>
<keyword evidence="7" id="KW-0067">ATP-binding</keyword>
<keyword evidence="10" id="KW-0472">Membrane</keyword>
<evidence type="ECO:0000256" key="8">
    <source>
        <dbReference type="ARBA" id="ARBA00023012"/>
    </source>
</evidence>
<evidence type="ECO:0000256" key="3">
    <source>
        <dbReference type="ARBA" id="ARBA00022553"/>
    </source>
</evidence>
<evidence type="ECO:0000256" key="9">
    <source>
        <dbReference type="SAM" id="Coils"/>
    </source>
</evidence>
<dbReference type="EMBL" id="BAAABM010000015">
    <property type="protein sequence ID" value="GAA0329044.1"/>
    <property type="molecule type" value="Genomic_DNA"/>
</dbReference>
<reference evidence="13" key="1">
    <citation type="journal article" date="2019" name="Int. J. Syst. Evol. Microbiol.">
        <title>The Global Catalogue of Microorganisms (GCM) 10K type strain sequencing project: providing services to taxonomists for standard genome sequencing and annotation.</title>
        <authorList>
            <consortium name="The Broad Institute Genomics Platform"/>
            <consortium name="The Broad Institute Genome Sequencing Center for Infectious Disease"/>
            <person name="Wu L."/>
            <person name="Ma J."/>
        </authorList>
    </citation>
    <scope>NUCLEOTIDE SEQUENCE [LARGE SCALE GENOMIC DNA]</scope>
    <source>
        <strain evidence="13">JCM 3146</strain>
    </source>
</reference>
<feature type="coiled-coil region" evidence="9">
    <location>
        <begin position="184"/>
        <end position="211"/>
    </location>
</feature>
<dbReference type="InterPro" id="IPR036890">
    <property type="entry name" value="HATPase_C_sf"/>
</dbReference>
<evidence type="ECO:0000256" key="4">
    <source>
        <dbReference type="ARBA" id="ARBA00022679"/>
    </source>
</evidence>
<evidence type="ECO:0000256" key="6">
    <source>
        <dbReference type="ARBA" id="ARBA00022777"/>
    </source>
</evidence>
<keyword evidence="13" id="KW-1185">Reference proteome</keyword>
<dbReference type="Gene3D" id="1.20.5.1930">
    <property type="match status" value="1"/>
</dbReference>
<comment type="catalytic activity">
    <reaction evidence="1">
        <text>ATP + protein L-histidine = ADP + protein N-phospho-L-histidine.</text>
        <dbReference type="EC" id="2.7.13.3"/>
    </reaction>
</comment>
<evidence type="ECO:0000313" key="12">
    <source>
        <dbReference type="EMBL" id="GAA0329044.1"/>
    </source>
</evidence>
<proteinExistence type="predicted"/>
<evidence type="ECO:0000256" key="5">
    <source>
        <dbReference type="ARBA" id="ARBA00022741"/>
    </source>
</evidence>
<feature type="domain" description="Signal transduction histidine kinase subgroup 3 dimerisation and phosphoacceptor" evidence="11">
    <location>
        <begin position="210"/>
        <end position="275"/>
    </location>
</feature>
<dbReference type="CDD" id="cd16917">
    <property type="entry name" value="HATPase_UhpB-NarQ-NarX-like"/>
    <property type="match status" value="1"/>
</dbReference>
<accession>A0ABP3FX88</accession>
<dbReference type="EC" id="2.7.13.3" evidence="2"/>
<evidence type="ECO:0000313" key="13">
    <source>
        <dbReference type="Proteomes" id="UP001501822"/>
    </source>
</evidence>
<keyword evidence="6" id="KW-0418">Kinase</keyword>
<evidence type="ECO:0000256" key="1">
    <source>
        <dbReference type="ARBA" id="ARBA00000085"/>
    </source>
</evidence>
<keyword evidence="9" id="KW-0175">Coiled coil</keyword>
<name>A0ABP3FX88_9ACTN</name>